<protein>
    <submittedName>
        <fullName evidence="7">Deoxyribonucleoside regulator</fullName>
    </submittedName>
</protein>
<dbReference type="RefSeq" id="WP_115610990.1">
    <property type="nucleotide sequence ID" value="NZ_JBHLZC010000001.1"/>
</dbReference>
<dbReference type="InterPro" id="IPR000835">
    <property type="entry name" value="HTH_MarR-typ"/>
</dbReference>
<dbReference type="InterPro" id="IPR051054">
    <property type="entry name" value="SorC_transcr_regulators"/>
</dbReference>
<sequence>MDDNNKQGGLTRKDIQAIEAARLYYQHNKSQHDVAEALGISRPTVSKLLQHATAAGFVRITIHDPRDDQSTLAETLRACYGLSEVRVTPTPADGDIAALRRSIGSAGARLLEALVRDGDSIGVEWSNSIHAMAQALQPQLRRGIDIVQLRGSETKARQGLHEAETISLICRAFQASGQILPLPAVFDNLETKNLVERESNIRRVLERGRHCRIAVFTVGVPDQSSVLFASGFFSQDEIRQLLERSVGGICARFVDKNGRICLPDLNNRTVGISLPDLRHKEQRLLIAGGESKVRAIHVALRYGYANHLVTDTVAARLLLALANGAM</sequence>
<reference evidence="7 8" key="1">
    <citation type="submission" date="2018-06" db="EMBL/GenBank/DDBJ databases">
        <authorList>
            <consortium name="Pathogen Informatics"/>
            <person name="Doyle S."/>
        </authorList>
    </citation>
    <scope>NUCLEOTIDE SEQUENCE [LARGE SCALE GENOMIC DNA]</scope>
    <source>
        <strain evidence="7 8">NCTC13294</strain>
    </source>
</reference>
<dbReference type="PANTHER" id="PTHR34294:SF1">
    <property type="entry name" value="TRANSCRIPTIONAL REGULATOR LSRR"/>
    <property type="match status" value="1"/>
</dbReference>
<evidence type="ECO:0000256" key="4">
    <source>
        <dbReference type="ARBA" id="ARBA00023163"/>
    </source>
</evidence>
<dbReference type="InterPro" id="IPR007324">
    <property type="entry name" value="Sugar-bd_dom_put"/>
</dbReference>
<dbReference type="EMBL" id="UFUW01000001">
    <property type="protein sequence ID" value="SUX20507.1"/>
    <property type="molecule type" value="Genomic_DNA"/>
</dbReference>
<accession>A0A381E2Y2</accession>
<comment type="similarity">
    <text evidence="1">Belongs to the SorC transcriptional regulatory family.</text>
</comment>
<feature type="domain" description="Sugar-binding" evidence="5">
    <location>
        <begin position="69"/>
        <end position="320"/>
    </location>
</feature>
<evidence type="ECO:0000313" key="7">
    <source>
        <dbReference type="EMBL" id="SUX20507.1"/>
    </source>
</evidence>
<dbReference type="Pfam" id="PF12802">
    <property type="entry name" value="MarR_2"/>
    <property type="match status" value="1"/>
</dbReference>
<proteinExistence type="inferred from homology"/>
<gene>
    <name evidence="7" type="primary">deoR</name>
    <name evidence="7" type="ORF">NCTC13294_00760</name>
</gene>
<dbReference type="Pfam" id="PF04198">
    <property type="entry name" value="Sugar-bind"/>
    <property type="match status" value="1"/>
</dbReference>
<organism evidence="7 8">
    <name type="scientific">Cardiobacterium valvarum</name>
    <dbReference type="NCBI Taxonomy" id="194702"/>
    <lineage>
        <taxon>Bacteria</taxon>
        <taxon>Pseudomonadati</taxon>
        <taxon>Pseudomonadota</taxon>
        <taxon>Gammaproteobacteria</taxon>
        <taxon>Cardiobacteriales</taxon>
        <taxon>Cardiobacteriaceae</taxon>
        <taxon>Cardiobacterium</taxon>
    </lineage>
</organism>
<dbReference type="OrthoDB" id="9808171at2"/>
<evidence type="ECO:0000256" key="2">
    <source>
        <dbReference type="ARBA" id="ARBA00023015"/>
    </source>
</evidence>
<feature type="domain" description="HTH marR-type" evidence="6">
    <location>
        <begin position="25"/>
        <end position="67"/>
    </location>
</feature>
<evidence type="ECO:0000259" key="6">
    <source>
        <dbReference type="Pfam" id="PF12802"/>
    </source>
</evidence>
<dbReference type="InterPro" id="IPR036388">
    <property type="entry name" value="WH-like_DNA-bd_sf"/>
</dbReference>
<dbReference type="GO" id="GO:0003700">
    <property type="term" value="F:DNA-binding transcription factor activity"/>
    <property type="evidence" value="ECO:0007669"/>
    <property type="project" value="InterPro"/>
</dbReference>
<keyword evidence="8" id="KW-1185">Reference proteome</keyword>
<dbReference type="InterPro" id="IPR037171">
    <property type="entry name" value="NagB/RpiA_transferase-like"/>
</dbReference>
<evidence type="ECO:0000313" key="8">
    <source>
        <dbReference type="Proteomes" id="UP000254572"/>
    </source>
</evidence>
<dbReference type="Gene3D" id="1.10.10.10">
    <property type="entry name" value="Winged helix-like DNA-binding domain superfamily/Winged helix DNA-binding domain"/>
    <property type="match status" value="1"/>
</dbReference>
<dbReference type="GO" id="GO:0003677">
    <property type="term" value="F:DNA binding"/>
    <property type="evidence" value="ECO:0007669"/>
    <property type="project" value="UniProtKB-KW"/>
</dbReference>
<dbReference type="InterPro" id="IPR001387">
    <property type="entry name" value="Cro/C1-type_HTH"/>
</dbReference>
<dbReference type="GO" id="GO:0030246">
    <property type="term" value="F:carbohydrate binding"/>
    <property type="evidence" value="ECO:0007669"/>
    <property type="project" value="InterPro"/>
</dbReference>
<evidence type="ECO:0000256" key="1">
    <source>
        <dbReference type="ARBA" id="ARBA00010466"/>
    </source>
</evidence>
<dbReference type="CDD" id="cd00093">
    <property type="entry name" value="HTH_XRE"/>
    <property type="match status" value="1"/>
</dbReference>
<keyword evidence="4" id="KW-0804">Transcription</keyword>
<dbReference type="SUPFAM" id="SSF100950">
    <property type="entry name" value="NagB/RpiA/CoA transferase-like"/>
    <property type="match status" value="1"/>
</dbReference>
<evidence type="ECO:0000259" key="5">
    <source>
        <dbReference type="Pfam" id="PF04198"/>
    </source>
</evidence>
<keyword evidence="2" id="KW-0805">Transcription regulation</keyword>
<evidence type="ECO:0000256" key="3">
    <source>
        <dbReference type="ARBA" id="ARBA00023125"/>
    </source>
</evidence>
<dbReference type="PANTHER" id="PTHR34294">
    <property type="entry name" value="TRANSCRIPTIONAL REGULATOR-RELATED"/>
    <property type="match status" value="1"/>
</dbReference>
<dbReference type="Gene3D" id="3.40.50.1360">
    <property type="match status" value="1"/>
</dbReference>
<keyword evidence="3" id="KW-0238">DNA-binding</keyword>
<dbReference type="Proteomes" id="UP000254572">
    <property type="component" value="Unassembled WGS sequence"/>
</dbReference>
<name>A0A381E2Y2_9GAMM</name>
<dbReference type="AlphaFoldDB" id="A0A381E2Y2"/>